<dbReference type="PROSITE" id="PS50977">
    <property type="entry name" value="HTH_TETR_2"/>
    <property type="match status" value="1"/>
</dbReference>
<dbReference type="Gene3D" id="1.10.357.10">
    <property type="entry name" value="Tetracycline Repressor, domain 2"/>
    <property type="match status" value="1"/>
</dbReference>
<dbReference type="EMBL" id="QLLR01000013">
    <property type="protein sequence ID" value="RAJ29623.1"/>
    <property type="molecule type" value="Genomic_DNA"/>
</dbReference>
<reference evidence="4 5" key="1">
    <citation type="submission" date="2018-06" db="EMBL/GenBank/DDBJ databases">
        <title>Genomic Encyclopedia of Archaeal and Bacterial Type Strains, Phase II (KMG-II): from individual species to whole genera.</title>
        <authorList>
            <person name="Goeker M."/>
        </authorList>
    </citation>
    <scope>NUCLEOTIDE SEQUENCE [LARGE SCALE GENOMIC DNA]</scope>
    <source>
        <strain evidence="4 5">DSM 14825</strain>
    </source>
</reference>
<feature type="DNA-binding region" description="H-T-H motif" evidence="2">
    <location>
        <begin position="57"/>
        <end position="76"/>
    </location>
</feature>
<evidence type="ECO:0000313" key="4">
    <source>
        <dbReference type="EMBL" id="RAJ29623.1"/>
    </source>
</evidence>
<name>A0A327SQ56_9SPHI</name>
<dbReference type="AlphaFoldDB" id="A0A327SQ56"/>
<accession>A0A327SQ56</accession>
<evidence type="ECO:0000259" key="3">
    <source>
        <dbReference type="PROSITE" id="PS50977"/>
    </source>
</evidence>
<keyword evidence="1 2" id="KW-0238">DNA-binding</keyword>
<feature type="domain" description="HTH tetR-type" evidence="3">
    <location>
        <begin position="34"/>
        <end position="94"/>
    </location>
</feature>
<gene>
    <name evidence="4" type="ORF">LY11_02887</name>
</gene>
<comment type="caution">
    <text evidence="4">The sequence shown here is derived from an EMBL/GenBank/DDBJ whole genome shotgun (WGS) entry which is preliminary data.</text>
</comment>
<dbReference type="InterPro" id="IPR009057">
    <property type="entry name" value="Homeodomain-like_sf"/>
</dbReference>
<organism evidence="4 5">
    <name type="scientific">Pedobacter cryoconitis</name>
    <dbReference type="NCBI Taxonomy" id="188932"/>
    <lineage>
        <taxon>Bacteria</taxon>
        <taxon>Pseudomonadati</taxon>
        <taxon>Bacteroidota</taxon>
        <taxon>Sphingobacteriia</taxon>
        <taxon>Sphingobacteriales</taxon>
        <taxon>Sphingobacteriaceae</taxon>
        <taxon>Pedobacter</taxon>
    </lineage>
</organism>
<dbReference type="Proteomes" id="UP000249754">
    <property type="component" value="Unassembled WGS sequence"/>
</dbReference>
<dbReference type="InterPro" id="IPR001647">
    <property type="entry name" value="HTH_TetR"/>
</dbReference>
<proteinExistence type="predicted"/>
<dbReference type="STRING" id="188932.AY601_3216"/>
<evidence type="ECO:0000256" key="1">
    <source>
        <dbReference type="ARBA" id="ARBA00023125"/>
    </source>
</evidence>
<evidence type="ECO:0000313" key="5">
    <source>
        <dbReference type="Proteomes" id="UP000249754"/>
    </source>
</evidence>
<dbReference type="GO" id="GO:0003677">
    <property type="term" value="F:DNA binding"/>
    <property type="evidence" value="ECO:0007669"/>
    <property type="project" value="UniProtKB-UniRule"/>
</dbReference>
<dbReference type="Pfam" id="PF00440">
    <property type="entry name" value="TetR_N"/>
    <property type="match status" value="1"/>
</dbReference>
<dbReference type="OrthoDB" id="836882at2"/>
<evidence type="ECO:0000256" key="2">
    <source>
        <dbReference type="PROSITE-ProRule" id="PRU00335"/>
    </source>
</evidence>
<dbReference type="SUPFAM" id="SSF46689">
    <property type="entry name" value="Homeodomain-like"/>
    <property type="match status" value="1"/>
</dbReference>
<protein>
    <submittedName>
        <fullName evidence="4">TetR family transcriptional regulator</fullName>
    </submittedName>
</protein>
<sequence length="223" mass="25431">MELHEYANCYAHAHFIYQEATANHENIRPMKNKENTKRKLLDAVGVILKKDGFGGLGVNKVAKLAGVSKILIYRYFGDFNELVKSCVVENDFWTNNLTEPAASKDTTLSMQQSINMVLKERFNYFYDHCQMQAALLNDTSDYNIVIKKRSGSNRLLKRKLQPAKGQGSDNCITYFNIVSTLLVAGTNHLVLGNHDETKNELQHSMEKIVEWTFGDVINDKDYN</sequence>